<comment type="caution">
    <text evidence="1">The sequence shown here is derived from an EMBL/GenBank/DDBJ whole genome shotgun (WGS) entry which is preliminary data.</text>
</comment>
<dbReference type="AlphaFoldDB" id="A0A329YA00"/>
<evidence type="ECO:0000313" key="2">
    <source>
        <dbReference type="Proteomes" id="UP000251205"/>
    </source>
</evidence>
<reference evidence="1 2" key="1">
    <citation type="submission" date="2018-06" db="EMBL/GenBank/DDBJ databases">
        <title>Whole Genome Sequence of an efficient microsymbiont, Rhizobium tropici.</title>
        <authorList>
            <person name="Srinivasan R."/>
            <person name="Singh H.V."/>
            <person name="Srivastava R."/>
            <person name="Kumari B."/>
            <person name="Radhakrishna A."/>
        </authorList>
    </citation>
    <scope>NUCLEOTIDE SEQUENCE [LARGE SCALE GENOMIC DNA]</scope>
    <source>
        <strain evidence="1 2">IGFRI Rhizo-19</strain>
    </source>
</reference>
<sequence length="62" mass="6939">MTGADHEHNESVRIAALWLADQREPPAHAVSELRQRFGLSAVEASEAIATANRFRIYRRAHG</sequence>
<organism evidence="1 2">
    <name type="scientific">Rhizobium tropici</name>
    <dbReference type="NCBI Taxonomy" id="398"/>
    <lineage>
        <taxon>Bacteria</taxon>
        <taxon>Pseudomonadati</taxon>
        <taxon>Pseudomonadota</taxon>
        <taxon>Alphaproteobacteria</taxon>
        <taxon>Hyphomicrobiales</taxon>
        <taxon>Rhizobiaceae</taxon>
        <taxon>Rhizobium/Agrobacterium group</taxon>
        <taxon>Rhizobium</taxon>
    </lineage>
</organism>
<accession>A0A329YA00</accession>
<name>A0A329YA00_RHITR</name>
<dbReference type="OrthoDB" id="8382332at2"/>
<evidence type="ECO:0000313" key="1">
    <source>
        <dbReference type="EMBL" id="RAX40741.1"/>
    </source>
</evidence>
<dbReference type="Proteomes" id="UP000251205">
    <property type="component" value="Unassembled WGS sequence"/>
</dbReference>
<proteinExistence type="predicted"/>
<dbReference type="EMBL" id="QMKK01000037">
    <property type="protein sequence ID" value="RAX40741.1"/>
    <property type="molecule type" value="Genomic_DNA"/>
</dbReference>
<protein>
    <submittedName>
        <fullName evidence="1">Uncharacterized protein</fullName>
    </submittedName>
</protein>
<dbReference type="RefSeq" id="WP_112342624.1">
    <property type="nucleotide sequence ID" value="NZ_QMKK01000037.1"/>
</dbReference>
<gene>
    <name evidence="1" type="ORF">DQ393_15320</name>
</gene>